<dbReference type="Pfam" id="PF00622">
    <property type="entry name" value="SPRY"/>
    <property type="match status" value="1"/>
</dbReference>
<dbReference type="Proteomes" id="UP001642484">
    <property type="component" value="Unassembled WGS sequence"/>
</dbReference>
<evidence type="ECO:0000259" key="3">
    <source>
        <dbReference type="PROSITE" id="PS50188"/>
    </source>
</evidence>
<dbReference type="InterPro" id="IPR043136">
    <property type="entry name" value="B30.2/SPRY_sf"/>
</dbReference>
<dbReference type="Pfam" id="PF12294">
    <property type="entry name" value="DUF3626"/>
    <property type="match status" value="1"/>
</dbReference>
<dbReference type="InterPro" id="IPR011992">
    <property type="entry name" value="EF-hand-dom_pair"/>
</dbReference>
<feature type="region of interest" description="Disordered" evidence="2">
    <location>
        <begin position="1696"/>
        <end position="1734"/>
    </location>
</feature>
<evidence type="ECO:0000256" key="2">
    <source>
        <dbReference type="SAM" id="MobiDB-lite"/>
    </source>
</evidence>
<sequence length="1734" mass="193383">MALSEQKAKIAAAFNGSMVGMEDAVTPIMLALVLRQIMPSLAIAQVDEMVTAHMLEKGRDNETTFSEFLEWLFSEDHMKLVKPLAEAKAAKEAKAQAPPPPPADAEQMPEEAAKSWKIFQDLLKTRPYLADPSTGHPLCSFVTLCSQSFAEKKYEETAILVERINNTIIEDEKRIAAAFKHFDKDSSGVLERQEFKFLCAYLGWSAEESNSIDVNKDGTVSLAELQNFVGFLGGVQKFFEQRRKRVTESRKDVKEVCPVVGVEVGARVRSHFYYKNGQKSSSWREAQVLSVNCHTDSGRGILLEFGFEDLKGNSDWVARQVVPISWILSSHEETSLAAALREVGILDDSQALYKMLLPMSELQSIQGLVSCQRAALALVRQQATLSHENALEDLKGRFEGMGYGDYELQAVFSWVKDLAPLVIHVHLDNMGQFLETDEYYRNQFETKTSCGAIDDGNETRKGWEQALFGDSYESAKPFDRCKYGALNVTNDYRGVTSAMQYGDSYLVLKDVRLRATFCATDSGGIQGSRLGVCDRYAHVLAEYNDSELQEITRVAMAALPHIENGAPSGNVPKSAWPQVLRAYSEDCSQEWITVGYPKLAKRDTGRFVYEVEFYEHVETPQVGLLSELYEKRLGVMSPTGVGDDAHGWALDPQHAEIWSNGQSKGWEGCRMASCDGGKQFVGVAVDLAAKKLWFGVNGLWSEKPSFSNLPDGIALYPALSFKGRASFVFQELKHPPPASLGEFSAWPQTFQGKFRIDCPKVGSSDVLDVYKEFQVHGEVCLKKHVCRLVANNKYRETPKFERSRNVELSKGGPFNGTYEKVGIYNNAPLYHCDEAGWIFYDRPSSRWRLNKDTGEHASAHEGDLVTAQRNNGARQAGVITKVLGGDRYEITWTDGEDLDRIKSKDDLSVIDCAKNFKDDGTFALEAPADPFLQDTAPPVQGWMASPESSGYVELEAFKKGMKDLGVDVEGAALKQWTDQLLQKTGRGQEVMMRRPSVDVSFDKILQTVGCSEDAPTAWRKIGEAAQQLYLSSKGFGEGCHLIQTPHPYKAERHSWTKDIAFPDAKGCKFIFSKRCKTFDSCAKLMIKTGGIPKSSIGPGMRIEVEGKNGERRFGSVVEVDSKKGGKLVKLDMEIQSDYHAGDQVEVDGKPGTVLKIKRGPQYVIQAEDGSEATYLPEKVKLVSRRIPTCPNCGTAMLWGENVEGGYGWSNWSCDECDRTADDGQKTRWNCKDCCTDYCKNCYPHYDEADEADKDPKAPRPAEEFAFCVDEFQKTRVQYSNDKPPGDEIEGFVLDLSHAMSPVAIKSFKTTAYPAQEEGVKDWWHVDVVQTLMEWNQGLFEALGGEATGAWTTGPSEAEEVLKDLEGAVKTLNAALAKKDWDDEDPWFYFTNGFSHRLVPEAHITYTGRVGDEIKAFEARGDWNNPKIEDMELGLAHAAGVRRGWVLSVEDTLSEENSGIIPEMTQEEMRLNPEKLLEMSGITLVFECEDADPTCQAEMYGESFWNFDCESNNATVEFETDGDGSSAPERRWGILALAVPSNFQPKIEGPEQWKFASPDGYYGELQPLSILKEADFKALVASPEKLGDIPISDEIPISDDPVLTISEKMEIEGWTYLKLEDGRGWVPTFQVCDGEKLKVMEPLEAWDAVMAGASEVVLNAEGVADSSPLVSREGWDEERLRALCMRHGWEFEWMSEDGERRRRGTEQQALVPLPTFTTKPDSCCPDGFEAKDKKT</sequence>
<reference evidence="5 6" key="1">
    <citation type="submission" date="2024-02" db="EMBL/GenBank/DDBJ databases">
        <authorList>
            <person name="Chen Y."/>
            <person name="Shah S."/>
            <person name="Dougan E. K."/>
            <person name="Thang M."/>
            <person name="Chan C."/>
        </authorList>
    </citation>
    <scope>NUCLEOTIDE SEQUENCE [LARGE SCALE GENOMIC DNA]</scope>
</reference>
<evidence type="ECO:0000256" key="1">
    <source>
        <dbReference type="ARBA" id="ARBA00022837"/>
    </source>
</evidence>
<feature type="domain" description="EF-hand" evidence="4">
    <location>
        <begin position="170"/>
        <end position="205"/>
    </location>
</feature>
<dbReference type="InterPro" id="IPR003877">
    <property type="entry name" value="SPRY_dom"/>
</dbReference>
<dbReference type="SUPFAM" id="SSF49899">
    <property type="entry name" value="Concanavalin A-like lectins/glucanases"/>
    <property type="match status" value="1"/>
</dbReference>
<dbReference type="Gene3D" id="2.60.120.920">
    <property type="match status" value="1"/>
</dbReference>
<dbReference type="CDD" id="cd00051">
    <property type="entry name" value="EFh"/>
    <property type="match status" value="1"/>
</dbReference>
<dbReference type="InterPro" id="IPR013320">
    <property type="entry name" value="ConA-like_dom_sf"/>
</dbReference>
<gene>
    <name evidence="5" type="ORF">CCMP2556_LOCUS55178</name>
</gene>
<evidence type="ECO:0000259" key="4">
    <source>
        <dbReference type="PROSITE" id="PS50222"/>
    </source>
</evidence>
<dbReference type="SUPFAM" id="SSF47473">
    <property type="entry name" value="EF-hand"/>
    <property type="match status" value="1"/>
</dbReference>
<feature type="domain" description="B30.2/SPRY" evidence="3">
    <location>
        <begin position="531"/>
        <end position="737"/>
    </location>
</feature>
<dbReference type="PROSITE" id="PS50222">
    <property type="entry name" value="EF_HAND_2"/>
    <property type="match status" value="2"/>
</dbReference>
<evidence type="ECO:0000313" key="6">
    <source>
        <dbReference type="Proteomes" id="UP001642484"/>
    </source>
</evidence>
<dbReference type="EMBL" id="CAXAMN010028872">
    <property type="protein sequence ID" value="CAK9117970.1"/>
    <property type="molecule type" value="Genomic_DNA"/>
</dbReference>
<name>A0ABP0SZW0_9DINO</name>
<comment type="caution">
    <text evidence="5">The sequence shown here is derived from an EMBL/GenBank/DDBJ whole genome shotgun (WGS) entry which is preliminary data.</text>
</comment>
<protein>
    <recommendedName>
        <fullName evidence="7">Calmodulin</fullName>
    </recommendedName>
</protein>
<keyword evidence="1" id="KW-0106">Calcium</keyword>
<dbReference type="Gene3D" id="1.10.238.10">
    <property type="entry name" value="EF-hand"/>
    <property type="match status" value="1"/>
</dbReference>
<dbReference type="InterPro" id="IPR018247">
    <property type="entry name" value="EF_Hand_1_Ca_BS"/>
</dbReference>
<dbReference type="PROSITE" id="PS50188">
    <property type="entry name" value="B302_SPRY"/>
    <property type="match status" value="1"/>
</dbReference>
<evidence type="ECO:0008006" key="7">
    <source>
        <dbReference type="Google" id="ProtNLM"/>
    </source>
</evidence>
<dbReference type="InterPro" id="IPR022074">
    <property type="entry name" value="DUF3626"/>
</dbReference>
<feature type="region of interest" description="Disordered" evidence="2">
    <location>
        <begin position="90"/>
        <end position="110"/>
    </location>
</feature>
<evidence type="ECO:0000313" key="5">
    <source>
        <dbReference type="EMBL" id="CAK9117970.1"/>
    </source>
</evidence>
<organism evidence="5 6">
    <name type="scientific">Durusdinium trenchii</name>
    <dbReference type="NCBI Taxonomy" id="1381693"/>
    <lineage>
        <taxon>Eukaryota</taxon>
        <taxon>Sar</taxon>
        <taxon>Alveolata</taxon>
        <taxon>Dinophyceae</taxon>
        <taxon>Suessiales</taxon>
        <taxon>Symbiodiniaceae</taxon>
        <taxon>Durusdinium</taxon>
    </lineage>
</organism>
<feature type="domain" description="EF-hand" evidence="4">
    <location>
        <begin position="210"/>
        <end position="235"/>
    </location>
</feature>
<proteinExistence type="predicted"/>
<accession>A0ABP0SZW0</accession>
<keyword evidence="6" id="KW-1185">Reference proteome</keyword>
<dbReference type="InterPro" id="IPR001870">
    <property type="entry name" value="B30.2/SPRY"/>
</dbReference>
<dbReference type="InterPro" id="IPR002048">
    <property type="entry name" value="EF_hand_dom"/>
</dbReference>
<dbReference type="CDD" id="cd11709">
    <property type="entry name" value="SPRY"/>
    <property type="match status" value="1"/>
</dbReference>
<dbReference type="Pfam" id="PF13202">
    <property type="entry name" value="EF-hand_5"/>
    <property type="match status" value="2"/>
</dbReference>
<dbReference type="PROSITE" id="PS00018">
    <property type="entry name" value="EF_HAND_1"/>
    <property type="match status" value="2"/>
</dbReference>